<dbReference type="PROSITE" id="PS00670">
    <property type="entry name" value="D_2_HYDROXYACID_DH_2"/>
    <property type="match status" value="1"/>
</dbReference>
<dbReference type="PANTHER" id="PTHR43761">
    <property type="entry name" value="D-ISOMER SPECIFIC 2-HYDROXYACID DEHYDROGENASE FAMILY PROTEIN (AFU_ORTHOLOGUE AFUA_1G13630)"/>
    <property type="match status" value="1"/>
</dbReference>
<evidence type="ECO:0000259" key="5">
    <source>
        <dbReference type="Pfam" id="PF00389"/>
    </source>
</evidence>
<keyword evidence="2 4" id="KW-0560">Oxidoreductase</keyword>
<evidence type="ECO:0000256" key="2">
    <source>
        <dbReference type="ARBA" id="ARBA00023002"/>
    </source>
</evidence>
<dbReference type="SUPFAM" id="SSF51735">
    <property type="entry name" value="NAD(P)-binding Rossmann-fold domains"/>
    <property type="match status" value="1"/>
</dbReference>
<organism evidence="7 8">
    <name type="scientific">Paraferrimonas sedimenticola</name>
    <dbReference type="NCBI Taxonomy" id="375674"/>
    <lineage>
        <taxon>Bacteria</taxon>
        <taxon>Pseudomonadati</taxon>
        <taxon>Pseudomonadota</taxon>
        <taxon>Gammaproteobacteria</taxon>
        <taxon>Alteromonadales</taxon>
        <taxon>Ferrimonadaceae</taxon>
        <taxon>Paraferrimonas</taxon>
    </lineage>
</organism>
<gene>
    <name evidence="7" type="primary">hprA</name>
    <name evidence="7" type="ORF">GCM10007895_13200</name>
</gene>
<evidence type="ECO:0000313" key="8">
    <source>
        <dbReference type="Proteomes" id="UP001161422"/>
    </source>
</evidence>
<dbReference type="GO" id="GO:0016616">
    <property type="term" value="F:oxidoreductase activity, acting on the CH-OH group of donors, NAD or NADP as acceptor"/>
    <property type="evidence" value="ECO:0007669"/>
    <property type="project" value="InterPro"/>
</dbReference>
<dbReference type="PROSITE" id="PS00671">
    <property type="entry name" value="D_2_HYDROXYACID_DH_3"/>
    <property type="match status" value="1"/>
</dbReference>
<dbReference type="InterPro" id="IPR006140">
    <property type="entry name" value="D-isomer_DH_NAD-bd"/>
</dbReference>
<protein>
    <submittedName>
        <fullName evidence="7">Glycerate dehydrogenase</fullName>
    </submittedName>
</protein>
<proteinExistence type="inferred from homology"/>
<dbReference type="EMBL" id="BSNC01000004">
    <property type="protein sequence ID" value="GLP96014.1"/>
    <property type="molecule type" value="Genomic_DNA"/>
</dbReference>
<dbReference type="PANTHER" id="PTHR43761:SF1">
    <property type="entry name" value="D-ISOMER SPECIFIC 2-HYDROXYACID DEHYDROGENASE CATALYTIC DOMAIN-CONTAINING PROTEIN-RELATED"/>
    <property type="match status" value="1"/>
</dbReference>
<feature type="domain" description="D-isomer specific 2-hydroxyacid dehydrogenase catalytic" evidence="5">
    <location>
        <begin position="34"/>
        <end position="318"/>
    </location>
</feature>
<evidence type="ECO:0000256" key="1">
    <source>
        <dbReference type="ARBA" id="ARBA00005854"/>
    </source>
</evidence>
<reference evidence="7" key="2">
    <citation type="submission" date="2023-01" db="EMBL/GenBank/DDBJ databases">
        <title>Draft genome sequence of Paraferrimonas sedimenticola strain NBRC 101628.</title>
        <authorList>
            <person name="Sun Q."/>
            <person name="Mori K."/>
        </authorList>
    </citation>
    <scope>NUCLEOTIDE SEQUENCE</scope>
    <source>
        <strain evidence="7">NBRC 101628</strain>
    </source>
</reference>
<dbReference type="InterPro" id="IPR006139">
    <property type="entry name" value="D-isomer_2_OHA_DH_cat_dom"/>
</dbReference>
<comment type="similarity">
    <text evidence="1 4">Belongs to the D-isomer specific 2-hydroxyacid dehydrogenase family.</text>
</comment>
<name>A0AA37RW35_9GAMM</name>
<dbReference type="SUPFAM" id="SSF52283">
    <property type="entry name" value="Formate/glycerate dehydrogenase catalytic domain-like"/>
    <property type="match status" value="1"/>
</dbReference>
<dbReference type="Pfam" id="PF00389">
    <property type="entry name" value="2-Hacid_dh"/>
    <property type="match status" value="1"/>
</dbReference>
<dbReference type="AlphaFoldDB" id="A0AA37RW35"/>
<dbReference type="Proteomes" id="UP001161422">
    <property type="component" value="Unassembled WGS sequence"/>
</dbReference>
<keyword evidence="8" id="KW-1185">Reference proteome</keyword>
<evidence type="ECO:0000259" key="6">
    <source>
        <dbReference type="Pfam" id="PF02826"/>
    </source>
</evidence>
<comment type="caution">
    <text evidence="7">The sequence shown here is derived from an EMBL/GenBank/DDBJ whole genome shotgun (WGS) entry which is preliminary data.</text>
</comment>
<dbReference type="InterPro" id="IPR050418">
    <property type="entry name" value="D-iso_2-hydroxyacid_DH_PdxB"/>
</dbReference>
<dbReference type="RefSeq" id="WP_245837180.1">
    <property type="nucleotide sequence ID" value="NZ_BSNC01000004.1"/>
</dbReference>
<accession>A0AA37RW35</accession>
<sequence length="318" mass="34317">MMKGVFLDRKTFNPDIDTQGIASQLTDYREFAMTQAEQVQERIAGVEVVITNKVVISREHMKACPELKLICVAATGTNNVDLEAAEALGIAVCNVANYGTSTVAQHVITLLLMLATNAANYDRDVKRGKWQQSDIFCLLDHPIVELSGKTLGLIGVGNIANSVAQAATGLGMKVVFGERKGATSLRIGRVSFETLVQQSDAISIHCPLNEQTADLFNADTLSAMKPSAFLINCARGGIVNEHDLVAALKQKEIAGAALDVASVEPIREDNPLLSYKGNNLIITPHSAWASAEAMQRLIDDIGVSIESYRQSESYSRVV</sequence>
<feature type="domain" description="D-isomer specific 2-hydroxyacid dehydrogenase NAD-binding" evidence="6">
    <location>
        <begin position="108"/>
        <end position="287"/>
    </location>
</feature>
<reference evidence="7" key="1">
    <citation type="journal article" date="2014" name="Int. J. Syst. Evol. Microbiol.">
        <title>Complete genome sequence of Corynebacterium casei LMG S-19264T (=DSM 44701T), isolated from a smear-ripened cheese.</title>
        <authorList>
            <consortium name="US DOE Joint Genome Institute (JGI-PGF)"/>
            <person name="Walter F."/>
            <person name="Albersmeier A."/>
            <person name="Kalinowski J."/>
            <person name="Ruckert C."/>
        </authorList>
    </citation>
    <scope>NUCLEOTIDE SEQUENCE</scope>
    <source>
        <strain evidence="7">NBRC 101628</strain>
    </source>
</reference>
<dbReference type="Gene3D" id="3.40.50.720">
    <property type="entry name" value="NAD(P)-binding Rossmann-like Domain"/>
    <property type="match status" value="2"/>
</dbReference>
<evidence type="ECO:0000256" key="3">
    <source>
        <dbReference type="ARBA" id="ARBA00023027"/>
    </source>
</evidence>
<dbReference type="CDD" id="cd12162">
    <property type="entry name" value="2-Hacid_dh_4"/>
    <property type="match status" value="1"/>
</dbReference>
<dbReference type="InterPro" id="IPR029753">
    <property type="entry name" value="D-isomer_DH_CS"/>
</dbReference>
<dbReference type="GO" id="GO:0051287">
    <property type="term" value="F:NAD binding"/>
    <property type="evidence" value="ECO:0007669"/>
    <property type="project" value="InterPro"/>
</dbReference>
<dbReference type="InterPro" id="IPR036291">
    <property type="entry name" value="NAD(P)-bd_dom_sf"/>
</dbReference>
<dbReference type="Pfam" id="PF02826">
    <property type="entry name" value="2-Hacid_dh_C"/>
    <property type="match status" value="1"/>
</dbReference>
<evidence type="ECO:0000313" key="7">
    <source>
        <dbReference type="EMBL" id="GLP96014.1"/>
    </source>
</evidence>
<keyword evidence="3" id="KW-0520">NAD</keyword>
<evidence type="ECO:0000256" key="4">
    <source>
        <dbReference type="RuleBase" id="RU003719"/>
    </source>
</evidence>